<keyword evidence="3" id="KW-1185">Reference proteome</keyword>
<name>A0A8J3NVM8_9ACTN</name>
<dbReference type="Proteomes" id="UP000619293">
    <property type="component" value="Unassembled WGS sequence"/>
</dbReference>
<feature type="region of interest" description="Disordered" evidence="1">
    <location>
        <begin position="414"/>
        <end position="434"/>
    </location>
</feature>
<evidence type="ECO:0000313" key="2">
    <source>
        <dbReference type="EMBL" id="GIF94137.1"/>
    </source>
</evidence>
<dbReference type="AlphaFoldDB" id="A0A8J3NVM8"/>
<dbReference type="SUPFAM" id="SSF51197">
    <property type="entry name" value="Clavaminate synthase-like"/>
    <property type="match status" value="1"/>
</dbReference>
<gene>
    <name evidence="2" type="ORF">Cch02nite_75810</name>
</gene>
<proteinExistence type="predicted"/>
<evidence type="ECO:0000256" key="1">
    <source>
        <dbReference type="SAM" id="MobiDB-lite"/>
    </source>
</evidence>
<organism evidence="2 3">
    <name type="scientific">Catellatospora chokoriensis</name>
    <dbReference type="NCBI Taxonomy" id="310353"/>
    <lineage>
        <taxon>Bacteria</taxon>
        <taxon>Bacillati</taxon>
        <taxon>Actinomycetota</taxon>
        <taxon>Actinomycetes</taxon>
        <taxon>Micromonosporales</taxon>
        <taxon>Micromonosporaceae</taxon>
        <taxon>Catellatospora</taxon>
    </lineage>
</organism>
<dbReference type="EMBL" id="BONG01000083">
    <property type="protein sequence ID" value="GIF94137.1"/>
    <property type="molecule type" value="Genomic_DNA"/>
</dbReference>
<comment type="caution">
    <text evidence="2">The sequence shown here is derived from an EMBL/GenBank/DDBJ whole genome shotgun (WGS) entry which is preliminary data.</text>
</comment>
<sequence length="446" mass="50551">MDRVSTDRESRDAGFDSVRAGYESALRSAMNPGRTRRLLAEHLVRVGRIADSRDIWHAEVQSGEDGTRWMNDAIVDAMATGDLAVAGELAGIFAASRWASRWRPPRDSAGRELPLPTRTPNTYLSVPKLDHDMAQFGLLRQRGVLGAEFDAIIADYAKIADRLRPLGTNSRSPMEADDERRIGHVYSRIVHVSEAGRLDHALSKSWDRAAVQRQYLQESPGLVVIDDFLSPQALQALRRFCEESTVWSGNRYADGRLGAFFFAGFNCPLLLQIADELRVQLPEVIGRRHPLRQLWGFKNSPNLPADSTVHADFAAVNANFWITPESANLDPDSGGLVVYDVAAPLSWDFGTYNESLEYIRRYLHERQARAVTIPYRQNRAIIFNSDLFHATAQIRFRPEYENRRVNITMLYGDREQDEHHPSPLRQPEPEAAAPYAWRSRAFRRGR</sequence>
<protein>
    <submittedName>
        <fullName evidence="2">Uncharacterized protein</fullName>
    </submittedName>
</protein>
<evidence type="ECO:0000313" key="3">
    <source>
        <dbReference type="Proteomes" id="UP000619293"/>
    </source>
</evidence>
<reference evidence="2 3" key="1">
    <citation type="submission" date="2021-01" db="EMBL/GenBank/DDBJ databases">
        <title>Whole genome shotgun sequence of Catellatospora chokoriensis NBRC 107358.</title>
        <authorList>
            <person name="Komaki H."/>
            <person name="Tamura T."/>
        </authorList>
    </citation>
    <scope>NUCLEOTIDE SEQUENCE [LARGE SCALE GENOMIC DNA]</scope>
    <source>
        <strain evidence="2 3">NBRC 107358</strain>
    </source>
</reference>
<accession>A0A8J3NVM8</accession>